<sequence length="1345" mass="153466">MRLNIFPKLLGIIILTMTLASTSTLTELQGTKNLSETDLKRMVKQLESIKFKTIFKNERVDTKYYKKYKEKNLELLNFYTVTDLETMHELLIENPDFALYAPFTFLAYQHLEKEKDNNITWYGHLMTDTMLDIIGEKDKILQEKFKVMVAKLDSLVAQELKPTEVKKMTFDKPLPKEPIFKMVKDISNVDDIEGFVEEFIMEYDSLFVENHFLLAGVADFKMEYEDLDLEFEKYDAFWVSPICHLEFTNTIFNRAIPQAGVLAPCTVYFYVPKGSGKLYVGYVPLEHWISMADINNEAQITAIKKTSADMIQVFKELGFKMNIEVAKAEVKKVEAVAVKATEVKEEIEKAKAGESVLVEFYGTKGQPDAELGAMIDNLGKIGFNTSAKNEHIENHYYNKFKEKNLDLLSFYTLFDIESLRPLLLKNPDFGAYAPFNLLAYKKLKDAEGGDTTWYGHLNVETMLKIIGESDEETKEKFRVMMSKVDKHVEAEMKPTERKTLSYSAALPEKPLLKMVKKIGEVEDIEEYVEEFIPKHNLLFKNNKFIIAGFLDVKFEYEDLELEFDKYDAYWVSSLCHFEFSNAVFNQGDPHAGAFAPCSVYFYIPKGSGEIHVGYASVDNWLATTGITDPKKIAYMKEISASVIRIFKELGFEMKEELEVKQKEKAEVKAEVKKVEVVAVKATEVKEEIEKAKAGESVLVEFYGTKGQPDAELGAMIDNLGKIGFNTSAKNEHIENHYYNKFKEKNLDLLSFYTLFDIESLRPLLLKNPDFGAYAPFNLLAYKKLKDAEGGDTTWYGHLNVETMLKIIGESDEETKEKFRVMMSKVDKHVEAEMKPTERKTLSYSAALPEKPLLKMVKKIGEVEDIEEYVEEFIPKHNLLFKNNKFIIAGFLDVKFEYEDLELEFDKYDAYWVSSLCHFEFSNAVFNQGDPHAGAFAPCSVYFYIPKGSGEIHVGYASVDNWLATTGITDPKKIAYMKEISASVIRIFKELGFEMKEELEVKQKEKAEVEKAEAVAVKATEVKETANTIKIVIPTVPKVNVAIPEPVTVAIGVEKEDISERGLDDRRIQYESRIPPGYMTSEERYKQNTKKASVMVGEVDKGRISTYLRTGLISIDEAKAKLEKAGFQIITVVSLDKKKQLTSIVFTSDALKKMSSKENRGHLATLRLLINEKDKRVSITNPLYLAKAFLENEFVKEDAVKILTSIVSEFKGIQNSSDKLKFQLLPKYQFMNNLPYFKDHIVVARGDNLKAKLVNNKRVAFSLDLANGATLIGVKLNKRTQKFPKQIGLDNAGMLPYPLLIENGEAKILNPKYYISLMYPKLTMEEFMTIATVPDGIENDCAKVFR</sequence>
<protein>
    <recommendedName>
        <fullName evidence="4">DUF302 domain-containing protein</fullName>
    </recommendedName>
</protein>
<feature type="chain" id="PRO_5028066453" description="DUF302 domain-containing protein" evidence="2">
    <location>
        <begin position="23"/>
        <end position="1345"/>
    </location>
</feature>
<dbReference type="InterPro" id="IPR035923">
    <property type="entry name" value="TT1751-like_sf"/>
</dbReference>
<dbReference type="SUPFAM" id="SSF103247">
    <property type="entry name" value="TT1751-like"/>
    <property type="match status" value="3"/>
</dbReference>
<keyword evidence="2" id="KW-0732">Signal</keyword>
<keyword evidence="1" id="KW-0175">Coiled coil</keyword>
<dbReference type="Gene3D" id="3.30.310.70">
    <property type="entry name" value="TT1751-like domain"/>
    <property type="match status" value="3"/>
</dbReference>
<evidence type="ECO:0008006" key="4">
    <source>
        <dbReference type="Google" id="ProtNLM"/>
    </source>
</evidence>
<name>A0A6S6TPK3_9BACT</name>
<accession>A0A6S6TPK3</accession>
<proteinExistence type="predicted"/>
<reference evidence="3" key="1">
    <citation type="submission" date="2020-01" db="EMBL/GenBank/DDBJ databases">
        <authorList>
            <person name="Meier V. D."/>
            <person name="Meier V D."/>
        </authorList>
    </citation>
    <scope>NUCLEOTIDE SEQUENCE</scope>
    <source>
        <strain evidence="3">HLG_WM_MAG_05</strain>
    </source>
</reference>
<evidence type="ECO:0000313" key="3">
    <source>
        <dbReference type="EMBL" id="CAA6824731.1"/>
    </source>
</evidence>
<feature type="signal peptide" evidence="2">
    <location>
        <begin position="1"/>
        <end position="22"/>
    </location>
</feature>
<dbReference type="EMBL" id="CACVAU010000079">
    <property type="protein sequence ID" value="CAA6824731.1"/>
    <property type="molecule type" value="Genomic_DNA"/>
</dbReference>
<evidence type="ECO:0000256" key="1">
    <source>
        <dbReference type="SAM" id="Coils"/>
    </source>
</evidence>
<evidence type="ECO:0000256" key="2">
    <source>
        <dbReference type="SAM" id="SignalP"/>
    </source>
</evidence>
<feature type="coiled-coil region" evidence="1">
    <location>
        <begin position="994"/>
        <end position="1021"/>
    </location>
</feature>
<gene>
    <name evidence="3" type="ORF">HELGO_WM6946</name>
</gene>
<organism evidence="3">
    <name type="scientific">uncultured Sulfurovum sp</name>
    <dbReference type="NCBI Taxonomy" id="269237"/>
    <lineage>
        <taxon>Bacteria</taxon>
        <taxon>Pseudomonadati</taxon>
        <taxon>Campylobacterota</taxon>
        <taxon>Epsilonproteobacteria</taxon>
        <taxon>Campylobacterales</taxon>
        <taxon>Sulfurovaceae</taxon>
        <taxon>Sulfurovum</taxon>
        <taxon>environmental samples</taxon>
    </lineage>
</organism>